<protein>
    <submittedName>
        <fullName evidence="2">Uncharacterized protein</fullName>
    </submittedName>
</protein>
<evidence type="ECO:0000256" key="1">
    <source>
        <dbReference type="SAM" id="MobiDB-lite"/>
    </source>
</evidence>
<gene>
    <name evidence="2" type="ORF">FRUB_06370</name>
</gene>
<feature type="region of interest" description="Disordered" evidence="1">
    <location>
        <begin position="1"/>
        <end position="40"/>
    </location>
</feature>
<sequence length="40" mass="4237">MPPTSDAQLDARGEEAALSDEEPFPILTSEKPSPEVPARG</sequence>
<reference evidence="3" key="1">
    <citation type="submission" date="2017-06" db="EMBL/GenBank/DDBJ databases">
        <title>Genome analysis of Fimbriiglobus ruber SP5, the first member of the order Planctomycetales with confirmed chitinolytic capability.</title>
        <authorList>
            <person name="Ravin N.V."/>
            <person name="Rakitin A.L."/>
            <person name="Ivanova A.A."/>
            <person name="Beletsky A.V."/>
            <person name="Kulichevskaya I.S."/>
            <person name="Mardanov A.V."/>
            <person name="Dedysh S.N."/>
        </authorList>
    </citation>
    <scope>NUCLEOTIDE SEQUENCE [LARGE SCALE GENOMIC DNA]</scope>
    <source>
        <strain evidence="3">SP5</strain>
    </source>
</reference>
<evidence type="ECO:0000313" key="2">
    <source>
        <dbReference type="EMBL" id="OWK38865.1"/>
    </source>
</evidence>
<dbReference type="EMBL" id="NIDE01000013">
    <property type="protein sequence ID" value="OWK38865.1"/>
    <property type="molecule type" value="Genomic_DNA"/>
</dbReference>
<organism evidence="2 3">
    <name type="scientific">Fimbriiglobus ruber</name>
    <dbReference type="NCBI Taxonomy" id="1908690"/>
    <lineage>
        <taxon>Bacteria</taxon>
        <taxon>Pseudomonadati</taxon>
        <taxon>Planctomycetota</taxon>
        <taxon>Planctomycetia</taxon>
        <taxon>Gemmatales</taxon>
        <taxon>Gemmataceae</taxon>
        <taxon>Fimbriiglobus</taxon>
    </lineage>
</organism>
<name>A0A225DR79_9BACT</name>
<keyword evidence="3" id="KW-1185">Reference proteome</keyword>
<evidence type="ECO:0000313" key="3">
    <source>
        <dbReference type="Proteomes" id="UP000214646"/>
    </source>
</evidence>
<comment type="caution">
    <text evidence="2">The sequence shown here is derived from an EMBL/GenBank/DDBJ whole genome shotgun (WGS) entry which is preliminary data.</text>
</comment>
<dbReference type="AlphaFoldDB" id="A0A225DR79"/>
<proteinExistence type="predicted"/>
<accession>A0A225DR79</accession>
<dbReference type="Proteomes" id="UP000214646">
    <property type="component" value="Unassembled WGS sequence"/>
</dbReference>